<dbReference type="AlphaFoldDB" id="A0A6C0KBG7"/>
<dbReference type="InterPro" id="IPR036910">
    <property type="entry name" value="HMG_box_dom_sf"/>
</dbReference>
<name>A0A6C0KBG7_9ZZZZ</name>
<evidence type="ECO:0000313" key="1">
    <source>
        <dbReference type="EMBL" id="QHU14416.1"/>
    </source>
</evidence>
<dbReference type="EMBL" id="MN740840">
    <property type="protein sequence ID" value="QHU14416.1"/>
    <property type="molecule type" value="Genomic_DNA"/>
</dbReference>
<sequence length="82" mass="8891">MPTKAELTTQLAAAKAEISTLKDSASSMKPEKKPRLPSEYNKFVKAKFAKTKEELGADATAKAVLTKIASEWKDAPENPKNA</sequence>
<organism evidence="1">
    <name type="scientific">viral metagenome</name>
    <dbReference type="NCBI Taxonomy" id="1070528"/>
    <lineage>
        <taxon>unclassified sequences</taxon>
        <taxon>metagenomes</taxon>
        <taxon>organismal metagenomes</taxon>
    </lineage>
</organism>
<reference evidence="1" key="1">
    <citation type="journal article" date="2020" name="Nature">
        <title>Giant virus diversity and host interactions through global metagenomics.</title>
        <authorList>
            <person name="Schulz F."/>
            <person name="Roux S."/>
            <person name="Paez-Espino D."/>
            <person name="Jungbluth S."/>
            <person name="Walsh D.A."/>
            <person name="Denef V.J."/>
            <person name="McMahon K.D."/>
            <person name="Konstantinidis K.T."/>
            <person name="Eloe-Fadrosh E.A."/>
            <person name="Kyrpides N.C."/>
            <person name="Woyke T."/>
        </authorList>
    </citation>
    <scope>NUCLEOTIDE SEQUENCE</scope>
    <source>
        <strain evidence="1">GVMAG-S-1102113-118</strain>
    </source>
</reference>
<protein>
    <recommendedName>
        <fullName evidence="2">HMG box domain-containing protein</fullName>
    </recommendedName>
</protein>
<proteinExistence type="predicted"/>
<dbReference type="SUPFAM" id="SSF47095">
    <property type="entry name" value="HMG-box"/>
    <property type="match status" value="1"/>
</dbReference>
<evidence type="ECO:0008006" key="2">
    <source>
        <dbReference type="Google" id="ProtNLM"/>
    </source>
</evidence>
<accession>A0A6C0KBG7</accession>